<evidence type="ECO:0000313" key="2">
    <source>
        <dbReference type="EMBL" id="MEM5285899.1"/>
    </source>
</evidence>
<proteinExistence type="predicted"/>
<organism evidence="2 3">
    <name type="scientific">Paraburkholderia sabiae</name>
    <dbReference type="NCBI Taxonomy" id="273251"/>
    <lineage>
        <taxon>Bacteria</taxon>
        <taxon>Pseudomonadati</taxon>
        <taxon>Pseudomonadota</taxon>
        <taxon>Betaproteobacteria</taxon>
        <taxon>Burkholderiales</taxon>
        <taxon>Burkholderiaceae</taxon>
        <taxon>Paraburkholderia</taxon>
    </lineage>
</organism>
<evidence type="ECO:0008006" key="4">
    <source>
        <dbReference type="Google" id="ProtNLM"/>
    </source>
</evidence>
<accession>A0ABU9Q8Y5</accession>
<dbReference type="RefSeq" id="WP_201647029.1">
    <property type="nucleotide sequence ID" value="NZ_CAJHCS010000001.1"/>
</dbReference>
<name>A0ABU9Q8Y5_9BURK</name>
<feature type="chain" id="PRO_5047024971" description="Lipoprotein" evidence="1">
    <location>
        <begin position="20"/>
        <end position="99"/>
    </location>
</feature>
<dbReference type="Proteomes" id="UP001494588">
    <property type="component" value="Unassembled WGS sequence"/>
</dbReference>
<feature type="signal peptide" evidence="1">
    <location>
        <begin position="1"/>
        <end position="19"/>
    </location>
</feature>
<keyword evidence="1" id="KW-0732">Signal</keyword>
<reference evidence="2 3" key="1">
    <citation type="submission" date="2024-01" db="EMBL/GenBank/DDBJ databases">
        <title>The diversity of rhizobia nodulating Mimosa spp. in eleven states of Brazil covering several biomes is determined by host plant, location, and edaphic factors.</title>
        <authorList>
            <person name="Rouws L."/>
            <person name="Barauna A."/>
            <person name="Beukes C."/>
            <person name="De Faria S.M."/>
            <person name="Gross E."/>
            <person name="Dos Reis Junior F.B."/>
            <person name="Simon M."/>
            <person name="Maluk M."/>
            <person name="Odee D.W."/>
            <person name="Kenicer G."/>
            <person name="Young J.P.W."/>
            <person name="Reis V.M."/>
            <person name="Zilli J."/>
            <person name="James E.K."/>
        </authorList>
    </citation>
    <scope>NUCLEOTIDE SEQUENCE [LARGE SCALE GENOMIC DNA]</scope>
    <source>
        <strain evidence="2 3">JPY77</strain>
    </source>
</reference>
<evidence type="ECO:0000256" key="1">
    <source>
        <dbReference type="SAM" id="SignalP"/>
    </source>
</evidence>
<protein>
    <recommendedName>
        <fullName evidence="4">Lipoprotein</fullName>
    </recommendedName>
</protein>
<keyword evidence="3" id="KW-1185">Reference proteome</keyword>
<gene>
    <name evidence="2" type="ORF">V4C55_09265</name>
</gene>
<comment type="caution">
    <text evidence="2">The sequence shown here is derived from an EMBL/GenBank/DDBJ whole genome shotgun (WGS) entry which is preliminary data.</text>
</comment>
<evidence type="ECO:0000313" key="3">
    <source>
        <dbReference type="Proteomes" id="UP001494588"/>
    </source>
</evidence>
<sequence length="99" mass="10691">MMKIVLACLTLPVLLAACAAPSADSLSSAHITPQQCQDLAALKAGAAPTHQRLTSEVAVLLTADYNPVTEADTYPGSFHHAQRRVNDWYANDCRDVRLE</sequence>
<dbReference type="PROSITE" id="PS51257">
    <property type="entry name" value="PROKAR_LIPOPROTEIN"/>
    <property type="match status" value="1"/>
</dbReference>
<dbReference type="EMBL" id="JAZHGC010000006">
    <property type="protein sequence ID" value="MEM5285899.1"/>
    <property type="molecule type" value="Genomic_DNA"/>
</dbReference>